<reference evidence="1 2" key="1">
    <citation type="submission" date="2020-08" db="EMBL/GenBank/DDBJ databases">
        <title>Genomic Encyclopedia of Type Strains, Phase IV (KMG-IV): sequencing the most valuable type-strain genomes for metagenomic binning, comparative biology and taxonomic classification.</title>
        <authorList>
            <person name="Goeker M."/>
        </authorList>
    </citation>
    <scope>NUCLEOTIDE SEQUENCE [LARGE SCALE GENOMIC DNA]</scope>
    <source>
        <strain evidence="1 2">DSM 17498</strain>
    </source>
</reference>
<evidence type="ECO:0000313" key="2">
    <source>
        <dbReference type="Proteomes" id="UP000521227"/>
    </source>
</evidence>
<accession>A0A840N236</accession>
<organism evidence="1 2">
    <name type="scientific">Afipia massiliensis</name>
    <dbReference type="NCBI Taxonomy" id="211460"/>
    <lineage>
        <taxon>Bacteria</taxon>
        <taxon>Pseudomonadati</taxon>
        <taxon>Pseudomonadota</taxon>
        <taxon>Alphaproteobacteria</taxon>
        <taxon>Hyphomicrobiales</taxon>
        <taxon>Nitrobacteraceae</taxon>
        <taxon>Afipia</taxon>
    </lineage>
</organism>
<evidence type="ECO:0008006" key="3">
    <source>
        <dbReference type="Google" id="ProtNLM"/>
    </source>
</evidence>
<comment type="caution">
    <text evidence="1">The sequence shown here is derived from an EMBL/GenBank/DDBJ whole genome shotgun (WGS) entry which is preliminary data.</text>
</comment>
<protein>
    <recommendedName>
        <fullName evidence="3">DUF4115 domain-containing protein</fullName>
    </recommendedName>
</protein>
<gene>
    <name evidence="1" type="ORF">HNQ36_002668</name>
</gene>
<name>A0A840N236_9BRAD</name>
<proteinExistence type="predicted"/>
<dbReference type="EMBL" id="JACHIJ010000003">
    <property type="protein sequence ID" value="MBB5052694.1"/>
    <property type="molecule type" value="Genomic_DNA"/>
</dbReference>
<dbReference type="Proteomes" id="UP000521227">
    <property type="component" value="Unassembled WGS sequence"/>
</dbReference>
<sequence>MASPAFAVTDIAPAADKKAADRVQFETDQKAGVVRIVIDGREIARIDATGLYVHGDVAYTGTIADGLPLRVSTEGGDAK</sequence>
<dbReference type="AlphaFoldDB" id="A0A840N236"/>
<dbReference type="RefSeq" id="WP_184085704.1">
    <property type="nucleotide sequence ID" value="NZ_JACHIJ010000003.1"/>
</dbReference>
<evidence type="ECO:0000313" key="1">
    <source>
        <dbReference type="EMBL" id="MBB5052694.1"/>
    </source>
</evidence>